<feature type="region of interest" description="C-terminal hotdog fold" evidence="6">
    <location>
        <begin position="5188"/>
        <end position="5326"/>
    </location>
</feature>
<dbReference type="InterPro" id="IPR001227">
    <property type="entry name" value="Ac_transferase_dom_sf"/>
</dbReference>
<feature type="domain" description="PKS/mFAS DH" evidence="10">
    <location>
        <begin position="2973"/>
        <end position="3250"/>
    </location>
</feature>
<dbReference type="InterPro" id="IPR006162">
    <property type="entry name" value="Ppantetheine_attach_site"/>
</dbReference>
<dbReference type="Pfam" id="PF16197">
    <property type="entry name" value="KAsynt_C_assoc"/>
    <property type="match status" value="4"/>
</dbReference>
<dbReference type="InterPro" id="IPR049900">
    <property type="entry name" value="PKS_mFAS_DH"/>
</dbReference>
<feature type="domain" description="Ketosynthase family 3 (KS3)" evidence="9">
    <location>
        <begin position="6216"/>
        <end position="6640"/>
    </location>
</feature>
<dbReference type="FunFam" id="3.90.180.10:FF:000032">
    <property type="entry name" value="Probable polyketide synthase pks1"/>
    <property type="match status" value="3"/>
</dbReference>
<dbReference type="FunFam" id="3.40.50.720:FF:000209">
    <property type="entry name" value="Polyketide synthase Pks12"/>
    <property type="match status" value="3"/>
</dbReference>
<dbReference type="OrthoDB" id="4537517at2"/>
<dbReference type="PANTHER" id="PTHR43775">
    <property type="entry name" value="FATTY ACID SYNTHASE"/>
    <property type="match status" value="1"/>
</dbReference>
<dbReference type="Proteomes" id="UP000305238">
    <property type="component" value="Unassembled WGS sequence"/>
</dbReference>
<feature type="region of interest" description="C-terminal hotdog fold" evidence="6">
    <location>
        <begin position="1035"/>
        <end position="1173"/>
    </location>
</feature>
<dbReference type="InterPro" id="IPR020806">
    <property type="entry name" value="PKS_PP-bd"/>
</dbReference>
<dbReference type="Pfam" id="PF08659">
    <property type="entry name" value="KR"/>
    <property type="match status" value="4"/>
</dbReference>
<dbReference type="RefSeq" id="WP_138636915.1">
    <property type="nucleotide sequence ID" value="NZ_VCKZ01000090.1"/>
</dbReference>
<dbReference type="InterPro" id="IPR049552">
    <property type="entry name" value="PKS_DH_N"/>
</dbReference>
<feature type="active site" description="Proton donor; for dehydratase activity" evidence="6">
    <location>
        <position position="7329"/>
    </location>
</feature>
<dbReference type="Gene3D" id="3.30.70.3290">
    <property type="match status" value="4"/>
</dbReference>
<dbReference type="SMART" id="SM00829">
    <property type="entry name" value="PKS_ER"/>
    <property type="match status" value="3"/>
</dbReference>
<feature type="active site" description="Proton donor; for dehydratase activity" evidence="6">
    <location>
        <position position="3172"/>
    </location>
</feature>
<evidence type="ECO:0000259" key="10">
    <source>
        <dbReference type="PROSITE" id="PS52019"/>
    </source>
</evidence>
<feature type="active site" description="Proton acceptor; for dehydratase activity" evidence="6">
    <location>
        <position position="5082"/>
    </location>
</feature>
<evidence type="ECO:0000259" key="9">
    <source>
        <dbReference type="PROSITE" id="PS52004"/>
    </source>
</evidence>
<evidence type="ECO:0000256" key="3">
    <source>
        <dbReference type="ARBA" id="ARBA00022679"/>
    </source>
</evidence>
<proteinExistence type="predicted"/>
<dbReference type="SUPFAM" id="SSF53901">
    <property type="entry name" value="Thiolase-like"/>
    <property type="match status" value="4"/>
</dbReference>
<dbReference type="GO" id="GO:0006633">
    <property type="term" value="P:fatty acid biosynthetic process"/>
    <property type="evidence" value="ECO:0007669"/>
    <property type="project" value="InterPro"/>
</dbReference>
<dbReference type="CDD" id="cd08956">
    <property type="entry name" value="KR_3_FAS_SDR_x"/>
    <property type="match status" value="4"/>
</dbReference>
<dbReference type="InterPro" id="IPR018201">
    <property type="entry name" value="Ketoacyl_synth_AS"/>
</dbReference>
<dbReference type="SMART" id="SM00825">
    <property type="entry name" value="PKS_KS"/>
    <property type="match status" value="4"/>
</dbReference>
<dbReference type="GO" id="GO:0008270">
    <property type="term" value="F:zinc ion binding"/>
    <property type="evidence" value="ECO:0007669"/>
    <property type="project" value="InterPro"/>
</dbReference>
<feature type="domain" description="Ketosynthase family 3 (KS3)" evidence="9">
    <location>
        <begin position="1"/>
        <end position="415"/>
    </location>
</feature>
<dbReference type="CDD" id="cd05195">
    <property type="entry name" value="enoyl_red"/>
    <property type="match status" value="3"/>
</dbReference>
<feature type="region of interest" description="N-terminal hotdog fold" evidence="6">
    <location>
        <begin position="2973"/>
        <end position="3098"/>
    </location>
</feature>
<feature type="region of interest" description="Disordered" evidence="7">
    <location>
        <begin position="7244"/>
        <end position="7265"/>
    </location>
</feature>
<dbReference type="PROSITE" id="PS01162">
    <property type="entry name" value="QOR_ZETA_CRYSTAL"/>
    <property type="match status" value="3"/>
</dbReference>
<evidence type="ECO:0000256" key="2">
    <source>
        <dbReference type="ARBA" id="ARBA00022553"/>
    </source>
</evidence>
<dbReference type="Gene3D" id="3.40.50.11460">
    <property type="match status" value="3"/>
</dbReference>
<dbReference type="PANTHER" id="PTHR43775:SF51">
    <property type="entry name" value="INACTIVE PHENOLPHTHIOCEROL SYNTHESIS POLYKETIDE SYNTHASE TYPE I PKS1-RELATED"/>
    <property type="match status" value="1"/>
</dbReference>
<evidence type="ECO:0000313" key="12">
    <source>
        <dbReference type="Proteomes" id="UP000305238"/>
    </source>
</evidence>
<dbReference type="Pfam" id="PF00109">
    <property type="entry name" value="ketoacyl-synt"/>
    <property type="match status" value="4"/>
</dbReference>
<dbReference type="InterPro" id="IPR013154">
    <property type="entry name" value="ADH-like_N"/>
</dbReference>
<dbReference type="Pfam" id="PF02801">
    <property type="entry name" value="Ketoacyl-synt_C"/>
    <property type="match status" value="4"/>
</dbReference>
<dbReference type="InterPro" id="IPR055123">
    <property type="entry name" value="SpnB-like_Rossmann"/>
</dbReference>
<feature type="domain" description="Ketosynthase family 3 (KS3)" evidence="9">
    <location>
        <begin position="2065"/>
        <end position="2491"/>
    </location>
</feature>
<dbReference type="Pfam" id="PF13602">
    <property type="entry name" value="ADH_zinc_N_2"/>
    <property type="match status" value="3"/>
</dbReference>
<evidence type="ECO:0000256" key="1">
    <source>
        <dbReference type="ARBA" id="ARBA00022450"/>
    </source>
</evidence>
<dbReference type="Pfam" id="PF00550">
    <property type="entry name" value="PP-binding"/>
    <property type="match status" value="4"/>
</dbReference>
<gene>
    <name evidence="11" type="ORF">ETD96_14760</name>
</gene>
<dbReference type="InterPro" id="IPR032821">
    <property type="entry name" value="PKS_assoc"/>
</dbReference>
<dbReference type="GO" id="GO:0031177">
    <property type="term" value="F:phosphopantetheine binding"/>
    <property type="evidence" value="ECO:0007669"/>
    <property type="project" value="InterPro"/>
</dbReference>
<dbReference type="InterPro" id="IPR009081">
    <property type="entry name" value="PP-bd_ACP"/>
</dbReference>
<dbReference type="PROSITE" id="PS00606">
    <property type="entry name" value="KS3_1"/>
    <property type="match status" value="4"/>
</dbReference>
<dbReference type="SMART" id="SM00826">
    <property type="entry name" value="PKS_DH"/>
    <property type="match status" value="4"/>
</dbReference>
<dbReference type="GO" id="GO:0016491">
    <property type="term" value="F:oxidoreductase activity"/>
    <property type="evidence" value="ECO:0007669"/>
    <property type="project" value="InterPro"/>
</dbReference>
<protein>
    <submittedName>
        <fullName evidence="11">SDR family NAD(P)-dependent oxidoreductase</fullName>
    </submittedName>
</protein>
<dbReference type="SUPFAM" id="SSF50129">
    <property type="entry name" value="GroES-like"/>
    <property type="match status" value="3"/>
</dbReference>
<dbReference type="SMART" id="SM00827">
    <property type="entry name" value="PKS_AT"/>
    <property type="match status" value="4"/>
</dbReference>
<dbReference type="GO" id="GO:0004315">
    <property type="term" value="F:3-oxoacyl-[acyl-carrier-protein] synthase activity"/>
    <property type="evidence" value="ECO:0007669"/>
    <property type="project" value="InterPro"/>
</dbReference>
<comment type="caution">
    <text evidence="11">The sequence shown here is derived from an EMBL/GenBank/DDBJ whole genome shotgun (WGS) entry which is preliminary data.</text>
</comment>
<dbReference type="InterPro" id="IPR049551">
    <property type="entry name" value="PKS_DH_C"/>
</dbReference>
<dbReference type="InterPro" id="IPR036736">
    <property type="entry name" value="ACP-like_sf"/>
</dbReference>
<dbReference type="InterPro" id="IPR020841">
    <property type="entry name" value="PKS_Beta-ketoAc_synthase_dom"/>
</dbReference>
<feature type="region of interest" description="Disordered" evidence="7">
    <location>
        <begin position="6642"/>
        <end position="6666"/>
    </location>
</feature>
<dbReference type="CDD" id="cd00833">
    <property type="entry name" value="PKS"/>
    <property type="match status" value="4"/>
</dbReference>
<feature type="domain" description="Carrier" evidence="8">
    <location>
        <begin position="4051"/>
        <end position="4126"/>
    </location>
</feature>
<dbReference type="Pfam" id="PF22953">
    <property type="entry name" value="SpnB_Rossmann"/>
    <property type="match status" value="4"/>
</dbReference>
<accession>A0A5S4H215</accession>
<feature type="domain" description="Carrier" evidence="8">
    <location>
        <begin position="7906"/>
        <end position="7962"/>
    </location>
</feature>
<dbReference type="InterPro" id="IPR020843">
    <property type="entry name" value="ER"/>
</dbReference>
<evidence type="ECO:0000256" key="6">
    <source>
        <dbReference type="PROSITE-ProRule" id="PRU01363"/>
    </source>
</evidence>
<feature type="domain" description="PKS/mFAS DH" evidence="10">
    <location>
        <begin position="897"/>
        <end position="1173"/>
    </location>
</feature>
<feature type="domain" description="Ketosynthase family 3 (KS3)" evidence="9">
    <location>
        <begin position="4144"/>
        <end position="4568"/>
    </location>
</feature>
<keyword evidence="4" id="KW-0511">Multifunctional enzyme</keyword>
<dbReference type="Pfam" id="PF08240">
    <property type="entry name" value="ADH_N"/>
    <property type="match status" value="3"/>
</dbReference>
<dbReference type="InterPro" id="IPR050091">
    <property type="entry name" value="PKS_NRPS_Biosynth_Enz"/>
</dbReference>
<feature type="non-terminal residue" evidence="11">
    <location>
        <position position="7962"/>
    </location>
</feature>
<dbReference type="PROSITE" id="PS50075">
    <property type="entry name" value="CARRIER"/>
    <property type="match status" value="4"/>
</dbReference>
<feature type="domain" description="PKS/mFAS DH" evidence="10">
    <location>
        <begin position="5050"/>
        <end position="5326"/>
    </location>
</feature>
<feature type="active site" description="Proton acceptor; for dehydratase activity" evidence="6">
    <location>
        <position position="929"/>
    </location>
</feature>
<evidence type="ECO:0000313" key="11">
    <source>
        <dbReference type="EMBL" id="TMR39278.1"/>
    </source>
</evidence>
<dbReference type="SMART" id="SM00822">
    <property type="entry name" value="PKS_KR"/>
    <property type="match status" value="4"/>
</dbReference>
<dbReference type="InterPro" id="IPR036291">
    <property type="entry name" value="NAD(P)-bd_dom_sf"/>
</dbReference>
<dbReference type="InterPro" id="IPR016035">
    <property type="entry name" value="Acyl_Trfase/lysoPLipase"/>
</dbReference>
<dbReference type="InterPro" id="IPR057326">
    <property type="entry name" value="KR_dom"/>
</dbReference>
<dbReference type="InterPro" id="IPR016039">
    <property type="entry name" value="Thiolase-like"/>
</dbReference>
<dbReference type="Gene3D" id="3.10.129.110">
    <property type="entry name" value="Polyketide synthase dehydratase"/>
    <property type="match status" value="4"/>
</dbReference>
<evidence type="ECO:0000259" key="8">
    <source>
        <dbReference type="PROSITE" id="PS50075"/>
    </source>
</evidence>
<dbReference type="InterPro" id="IPR014031">
    <property type="entry name" value="Ketoacyl_synth_C"/>
</dbReference>
<dbReference type="InterPro" id="IPR042104">
    <property type="entry name" value="PKS_dehydratase_sf"/>
</dbReference>
<dbReference type="Gene3D" id="1.10.1200.10">
    <property type="entry name" value="ACP-like"/>
    <property type="match status" value="4"/>
</dbReference>
<sequence length="7962" mass="834713">YPGDVQSPEDLWRLVSEGVDAITDFPADRGWDLDRLLDPDPDRPGTSYVAKGGFLAGAAAFDPAFFGIGPREATAMDPQQRLLLETSWEVIERAGIDPAALRGSQTGVFVGAMSQEYGPHLHDGAAGFDGYLLTGNTASVVSGRVSYVLGLQGPAVTVDTACSSSLVSMHMAAQALRNGECDLALAGGVAVMATPGMFVEFSRQRGLAADGRCKPFAAAADGTSWAEGVGLVLLERLSDARRNGHRVLAVVRGSAVNQDGASNGLTAPNGLSQERVIQQALASAGLRAREIDAVEAHGTGTRLGDPIEAQALIATYGEGRPEDRPLWLGSLKSNIGHTMAAAGVGGVIKMVMALRQGRLPRTLHVDRPSSHVDWSSGAMRLLTEERAWPEADRPRRAGISSFGISGTNAHLIIEQAPEDGEGREVPEPEPVVVTDGTLPWVVSAKSEAALRGQARRLLDHLDAFPEVSPAQVGHALVAGRSVFEHRAVVIGREPGDFRDALAALAAGEPSPRVVTGADASRPGKTVFVFPGQGSQWAGMGVELMRSSPVFAQHLTACAEALEPFTGWNLIDVLGQVAGAPSLDRVDVVQPALWAVMVSLARLWEHLGVTADAVVGHSQGEIAAAHIAGVLSLEDAARVVALRSQAIARIAGRGGMVSLPLPVAEAMAMVERWEGRLAVATVNGPSATVVAGDGDAVDELLAHCEAENVRARRIPVDYASHSSHMEALREELLEVLAPVRPGQPDVSFYSTVAGHVGGAMSDTTLLGADYWYENLATTVDFQAATRALLDDGHTVFIEVSPHPVLTHPLQETAEARGGADQIAVTGSLRRDDDTWQRVLISLATVHAHAALDWSAFYPATRPTHLDLPTYPFQHQNYWLERRESAGDAAAAGQAAVGHPLLGAAVELAATGGTVLTGRLSLGSHGWLVDHAVSGTVLLPGTAFVEMVLRAGDEVGCDHLEELTLQAPLVLPATGGVQLRVEIEEPDDTGRRSVTVHSRPDDVGTGASWTCHATGVLASGDLTPSAWDARVWPPAGAAPVETGELYASLADLGYQYGPTFQGVRAVWRRGDEVYAEVALAEEQHGDATAFGIHPALLDAALHAGLVSDGQGEGPPRLPFVWSDVRLHATGATNVRVRLIPSGRDALVVDVADAEGAPVASIGSLALRPVDPEKLGGARDVLQDALFRMDWVSRAVPEPERRSLALVGDDGLGLSTVLDGGRYADLSVLGDELAVSRPDSVVACCPPGDAADPVAGRGVLLGALSVVQAWLADERFADMRLAVVTSGAVAVDGTEKPDLASAPVWGLLRSAQTENPDRFVLVDVDEDERSLQMLPAALACGEPQLAVRGGEVLVPRLVRAQTDDALTPPQDETAWRLEATSPGTLDALSLVAAPDAMAPLLPHQVRVDMRAVGLNFRDVFVALGLLQGDASLGIEGAGVVTEVGSDVTGLRPGDRVMGMMPGAFGPVAVTDHRLVVPMPRTWSFEDAASVPIVFATAYHGLVNLAGLQAGEKVLVHGAAGGVGMAAVQLARHLGAEVFGTASTGKWAVLRESGLDDEHIASSRTVEFEEQFLSATDGQGMDVVLDSLAGEFVDASLRMLPRGGRFIEMGKTDVRDPEEVAEAHPGVEYQVFDLITISLSEPELVQRMLTELVALFERGVLTHSPVRTWDVRRAPEAFRLMSRAGHVGKIVFTVPRGWDPDGTVLITGGTGGLGGLLAGHLVREYGVRRLLLVSRRGSEAVGAGELVEGLAGLGAEVRVAACDVGDRAALAGLLAEVSAEAPLTAVVHAAGVLEDGLVSALSPDRLEAVLRPKADAAWHLHELTRDMDLAAFVMFSSVMAAIGGAGQGNYAAANVFLDALAEHRRAQGLPATSLAWGFWDQRSDMTADIGEADLARFARVGLVPLRTDEGLALFDAAVALGEPAVVPARLDVARLAQGGDVPAVLGALVRPRAVRRTAATGGPAAGGERFAGMSAADVERELLELVRAHAATVLGHATPEAVRPDAKFKELGFDSLSAVELRNRLSAAIGRRLSATAVFDHPTPAGLARHMLGEAAPAAEPVAMAAALDEPVAIVGIGCRLPGGVASPEELWELVASGTEAISGMPTDRGWDVDGLYDPDPGRPGKTYAREGGFLYDAGEFDAGFFGISPREATAMDPQQRLLLETAWEAFERAGIRLESVRGTQTGVFVGALSQEYGPHLHEAVEGAEGLLLTGRTTSVISGRLAYFLGLEGPAITIDTACSSSLVALHQAAQALRQGECTLAVAGGVSVMATPGFFTEFSRQRGLAADGRIKAFADAADGTGWGEGVGVLILERLSDAQRNGHQVLAVVRGSAVNQDGASNGLTAPNGPSQERVIRQALANARVQADEVDAVEAHGTGTTLGDPIEAQALIATYGQGRPADRPLWLGSLKSNIGHTMAAAGVAGVIKTVMALRHGQMPKTLHVDRPTSHVDWTSGAVELLTEQQPWPDTGRPRRAGISSFGISGTNAHLIIEQAPEEGEGREAPEPEPAAVTDGTLPWVVSAKSEAALREQARRLLDHLVVSPEASPAQVGHALVAGRSVFEHRAVVIGREPADFRNGLAALATGEPSADVVSGEAAAEPGRTVFVFPGQGSQWAGMGVELMRTSPVFAEHLTACAEALEPFTGWNLIDVLGQVEGAPSLDRVDVVQPALWAMMISLARLWEHLGVTPDAVVGHSQGEIAAAHIAGILTLEDSARIVALRSQTITHIAGQGGMVSLPLPAADAADLIEQWRGQLAVATVNGPSATVVAGDSDAVEELLSYCERQDIRARRIPVDYASHTSHVEALHGELLELLAPVEPLPATVGFYSTVAGHADGAMRDTTAMGAAYWYENLATTVEFQAATRALLDDGHTLFIEVSPHPVLTHPLQETAEQHPAGEQTLVTGTLRRDEDTWHRVLTSLATAHTHATPDWAGFYPSAHPAQLDLPTYPFQRQHYWIQGTSAATDARTLGLQAAEHGLLGAAVELAESGGTVLTGRLSLGAHGWLADHAVSGTVLLPGTAFVEMVLRAGDEVGCDHLEELTLQAPLVLSGTDGAHLQVEVGEPDDTGRRSVTVHSRPDGVGTGASWTCHATGVLASGDPVPSTWDARVWPPAGAVPVKTGEVYSSLADLGYQYGPTFQGLRAVWKRDEELFAEVVLPEEGHAEVGAFGIHPALLDAALHAAVLPETKQELEPPKLPFVWSDVRLHATGATNVRVRLAPAGSDTLAVEVADIEGAPVASIGSLALRPVDLEKLGGARAILHDALFRMDWVSHALPDSDGGSLALVGEDGLGLSTLLDGVRYEDLSTLGDELAPGIRPRLVLSCHLPVPGADARGEVLRALSVVQAWLADERFADMRLAVVTRGAVAVNGTEKPDLASAPVWGLLRSAQTENPDRFVLADVDEDERSLQLLPAALACGEPQLAVRCGEVLLPRLTRAAADGALAPPHERTEWRLDVTSRGTFDALSLVAAPEAAEPLLPHQVRIAVRAAGLNFRDVLIALDTYPGEASMGVEGAGVVTEVGSGVTGLRPGDRVMGMVPGAFGPVAVTDHRLVVRVPDGWSFEDAAAVPMVFATAYHALVNLAGLRPGESLLVHAAAGGVGMAAVQLARHLGVEVFGTASTGKWVALRESGLDDEHIASSRTLEFEERFLSATGGRGVDVVLDCLAGEFVDASLRLLPRGGRFVEMGKADVRDPSEVAEAHPGVEYQAFDLAEFALAEPERFQAVLAELAGLFERGALTHSPVRTWDVRRAPEAFRVLSQARHIGKIVLTMPPVWNPDGTVLITGGTGTLGALLARHFAEERRAGHLLLTSRRGLDAPGAADLAAELTGVGVKVTVAACDTADRDALADLLAGIAEEHPLTAVVHAAGVLDDGIISSLTAERVESVFRPKVDAAWNLHELTREMELAEFVLFSSVAGVLGNPGQGNYAAANVFLDALAGHRRTQGLPGTSLAWGFWDQRSDMTGDMGETDLARFARVGLVPLRSDEGVALFDAALALGEPAVVPARLDVARLAQGGDVPAVLGALVRPRAVRRTAAAGGPVAGGHRFAGMPAADAERELVETVRAHAAIVLGHANAEAIRPDAKFREIGFDSLSAVELRNRLAGAIGLRLPATAIFDHPTPAALARYVRRELLGEAVPAAEPVAVAAALDEPIAVVGIGCRLPGGVRSPEELWELVASGSEAISGMPTDRGWDVDGLYDPDPGRAGKTYAREGGFLYDAGEFDAGFFGISPREATAMDPQQRLLLETAWEAFERAGIRPESVRGTQTGVFVGALSQDYGSLTDTAGFDGYLLTGRTTSVISGRLAYFLGLEGPAVTVDTACSSSLVALHQATQALRQGECTLAVSAGVSVMATPGLFTEFSRQRGLAPDGRIKAFADAADGTGWGEGVGVLILERLSDAQRNGHPVLAVVRGSAVNQDGASNGLTAPNGPSQERVIRQALANSGLSSQEIDLVEAHGTGTTLGDPIEAQALIATYGQGRPEGRPLWLGSLKSNIGHTMAAAGVAGVIKTVMALRHGQMPKTLHVDRPTSHVDWTSGAVELLTEQQPWPEADRPRRAGISSFGISGTNAHLIIEQAPEEGEGREAPEPEPAAVTDGTLPWVVSAKSEAALREQARRLLDHLDDHPEASPAQVGHALVAGRSVFEHRAVVIGREPAEFRGALAALADGEPSPHVVTGEAAAEPGRTVFVFPGQGSQWAGMGVELMRTSPVFAEHITACAAVLEPFTGWNLIDVLTQTNDAPDLDRVDVVQPALWAMMISLARLWEHLGVTPDAVVGHSQGEIAAAHIAGILTLEDSARIVALRSQTITHIAGQGGMVSLSLPVADAEDLIAPWAGRVAVATVNGPSATVVAGDADALGEILSLCERDGVRARKIPVDYASHSPHVEALHDQLLELLEPVRPRQAEVAFYSTVAGHADGVMSDTTTMGAEYWYENLRTTVAFEATTRALLDDGHTVFIEVSPHPVLTHPLQETAEEHGGADQIAVTGSLRRDEDTWHRVLASLAVVHAHAALDWSRFYPATQPTHFDLPTYPFQHQGYWLKTTAKAGDAAAAGQAAVGHPLLGAAVELAGTGGTVLTGRLSLGAHGWLADHAVSGTVLLPGTAFVEMVLRAGDEVGCDLLEELTLQAPLVLPATGGVQLRVETGEPDETGRRSVDLYSRHDADGTSEPWTCHATGVLASGDAVPSTWDARVWPPAGAAPVETGEVYSSLAALGYQYGPTFQGLRSVWKRGEELFAEVVLPEEGHAEVEAFGIHPALLDAALHAELVSDEQGDGPPRLPFVWSDVRLHATGAKNVRVRLAPAGADTLAVEVSDTEGAPVASIGSLTSRPVDPEKLDGARDIRHDAMFRMEWVSHSVPDSEGGSLALVGEDALGLSAAQTRHYADLSMLGDEPADSRPDLVLTCSAPGDAADPVAARGVLVKALSVVQAWLADERFADMRLAVVTRGAVAVDGTEKPDLASAPVWGLLRTAQTENPDRFILADVDEDERSFRILPAALACGEPQLAVRDGEVLVPRLTRAAGGLTPPRDQAAWRLDVTSRGTFDALSLVAAPDAMAPLLPHQVRIAVRAAGLNFRDVLIALDMYPGEASMGNEAAGTVVEVGSEVAGLAVGDRVMGMIPGSFGPLATVDRRLVAPVPDGWTFEQAASATTVFLTAMYALVDLAGLQAGEKILVHAAAGGVGMAAVQLARHLGAEVFGTASTGKWVALRESGLDDEHIASSRTVEFEERFAAATGGAGVDVVLDSLSGDLVDASLRLLPRGGRFIEMGKTDVRDPERIAELYAGVRYRAFDLLEAGPDRLAEMLAELVELFEAGALRPLPVRAYDIRRAPEAFRLMSRAGHVGKIVFTGPRGWDPDGTVLITGGTGGLGGVLAGHLVREYGVRRLLLVSRRGAEAAGAAELVERLAALGAEVRVAACDVGDRAALADLLAEVSAEHPLTAVVHAAGVLQDGLVSALSPDQLEAVLRPKADAAWHLHELTRDTDLAAFVMFSSMAGVLGNAAQGNYAAANVFLDTLAQRRRAEGLTATSLAWGMWSDRSGMTGHLDDADLARLARSGITPITAEEGLALFDAAVALGEPAVVPARLDVARLAQGGDVPAVLGALVRPRAVRRTAATGGPAAGGQRFAGMSAADVERELLEMVRAHAATVLGHATPEAVRPDAKFKELGFDSLSAVELRNRLSAAIGRRLSATAVFDHPTPAALARYVRRELLGEAVLAAEPVAVAAALDEPVAVVGIGCRLPGGVRSPEELWELVASGSEAISGMPTDRGWDVDGLYDPDPGRPGKTYAREGGFLYDAGEFDAGFFGISPREATAMDPQQRLLLETAWEAFERAGIDPATLRGSSTGVFVGAVSQDYGSAHDTAGFDGHVLIGRTTSVISGRLAYFLGLEGPAITIDTACSSSLVALHQATQALRQGECTLAVSAGVSVMATPGLFTEFSRQRGLAADGRIKAFAASADGTGWGEGVGVLLLERLSDAQRNGHQVLAVVRGSAVNQDGASNGLTAPNGPSQERVIRQALANARVQADEVDAVEAHGTGTTLGDPIEAQALIATYGQARPADRPLWLGSLKSNIGHTMAAAGVSGVIKTVMALRHGVLPKTLNVDEPTPHVDWTSGTVELLTEQQPWPDTGRPRRAAVSSFGISGTNAHLIIEQAPEDGDDSDHDAPEPAVATDGTLPWPLSAKSETALREQARRLLDHLDRSPEAAPARIGHVLATGRSAFDHRAVLIGREPADFRGALAALADGEPSPHVVTGTAAAEPGRTVFVFPGQGSQWAGMGVELMRTSPVFAEHLTACADALEPFTGWNLIDVLTQTNDAPDLDRVDVVQPALWAMMISLARLWEHLGVTPDAVVGHSQGEIAAAHIAGILTLEDSARIVALRSQTITHIAGQGGMVSLPLPAADAADLIEHWRGQLAVATVNGPSATVVAGDGDALDELLAQCDAQGVRARRIPVDYASHSPHVHPLHDELLELLAPVRPQDAGVAFYSTVSAHAGGALDDTTVMDAQYWYDNLATTVDFQAATRALLDDGHTLFIEASPHPVLTHPLQETAEEHASTAEVAVTGTLRRDEDTWQRVLTSLATALTHTSTSSQWAGFYPGAHPAHLDLPTYPFQHQRYWIDGPTIAADPKTLGLHAAEHGLLGVDVALADGEGHLFTGHLSSRSHPWLADHAVHDVPLLPGTAFIELALHAGSVIDAPRLEELTLEAPLTLPSPGGLHLQVRVAAADDDGRRAFTVHSRPDDAEAGGAWTRHATGALASEAAPAAPPDTAAWAGPEVWPPAGATPVPTDALYDGLAARGYRYGPAFQGLTAAWRHGDTLYAEVSAPAGDTVGTDRYGIHPALFDAALHAIAATSPGQGPDEVLLPFACSDVRLHAVGARALRVRIVPSGEDTLRVSLADPAGRPVAEVASLAMRPVPADHLAKAVSARRPGHLFRLTWTRTPGTDDLSTGRVAFVGPTVPEALVAALPDGVAVESHLDLAALSTDATAAVPDLVIATGLLGRSSSAEDVPGAAREAVQYALDTIKSWLAEERPADSQLVFVTARAVAVDDGTESPNPADAAAWGLIRTAQSENPGRFTVIDLDDEDRVPPEAFRVALASDEPQLALRGGDEPRLYVPRLVRETPVDDGTAAPDPATGGTVLITGGTGTLGALFARHYATARQAGHLLLTSRRGLDAPGTAELAAELADLGVEVTVAACDAADRDALAALLAAVPDEHPLTGVVHAAGVLDDGTVTSLTADRVDRVFRPKADAAWHLHELTRDADLTDFVLFSSMAGVLGNPGQGNYAAANTFLDALAQHRRAEGLPAISLAWGMWSDRSGMTGHLDDGRLARLTRLGGEPITADEGPALFEAARATGAACLAPVKIVPALLRSELESDTLPAVLKGLVPVPVRKAAAAAATADAGGLRDRLAGLSAADAVEALAALVRSHVALVLGHATADAVDPDQAFKDLGFDSLTAVELRNRLNAATGLRLPAT</sequence>
<keyword evidence="12" id="KW-1185">Reference proteome</keyword>
<dbReference type="SMART" id="SM00823">
    <property type="entry name" value="PKS_PP"/>
    <property type="match status" value="4"/>
</dbReference>
<dbReference type="Pfam" id="PF14765">
    <property type="entry name" value="PS-DH"/>
    <property type="match status" value="4"/>
</dbReference>
<dbReference type="PROSITE" id="PS52004">
    <property type="entry name" value="KS3_2"/>
    <property type="match status" value="4"/>
</dbReference>
<dbReference type="Gene3D" id="3.40.50.720">
    <property type="entry name" value="NAD(P)-binding Rossmann-like Domain"/>
    <property type="match status" value="4"/>
</dbReference>
<dbReference type="InterPro" id="IPR020807">
    <property type="entry name" value="PKS_DH"/>
</dbReference>
<dbReference type="Gene3D" id="3.40.47.10">
    <property type="match status" value="4"/>
</dbReference>
<dbReference type="Gene3D" id="3.90.180.10">
    <property type="entry name" value="Medium-chain alcohol dehydrogenases, catalytic domain"/>
    <property type="match status" value="3"/>
</dbReference>
<dbReference type="InterPro" id="IPR014043">
    <property type="entry name" value="Acyl_transferase_dom"/>
</dbReference>
<dbReference type="InterPro" id="IPR013968">
    <property type="entry name" value="PKS_KR"/>
</dbReference>
<dbReference type="InterPro" id="IPR002364">
    <property type="entry name" value="Quin_OxRdtase/zeta-crystal_CS"/>
</dbReference>
<dbReference type="SMART" id="SM01294">
    <property type="entry name" value="PKS_PP_betabranch"/>
    <property type="match status" value="3"/>
</dbReference>
<dbReference type="Pfam" id="PF00698">
    <property type="entry name" value="Acyl_transf_1"/>
    <property type="match status" value="4"/>
</dbReference>
<feature type="region of interest" description="N-terminal hotdog fold" evidence="6">
    <location>
        <begin position="5050"/>
        <end position="5175"/>
    </location>
</feature>
<keyword evidence="5" id="KW-0012">Acyltransferase</keyword>
<dbReference type="SUPFAM" id="SSF52151">
    <property type="entry name" value="FabD/lysophospholipase-like"/>
    <property type="match status" value="4"/>
</dbReference>
<dbReference type="Gene3D" id="3.40.366.10">
    <property type="entry name" value="Malonyl-Coenzyme A Acyl Carrier Protein, domain 2"/>
    <property type="match status" value="4"/>
</dbReference>
<feature type="active site" description="Proton donor; for dehydratase activity" evidence="6">
    <location>
        <position position="5249"/>
    </location>
</feature>
<organism evidence="11 12">
    <name type="scientific">Actinomadura geliboluensis</name>
    <dbReference type="NCBI Taxonomy" id="882440"/>
    <lineage>
        <taxon>Bacteria</taxon>
        <taxon>Bacillati</taxon>
        <taxon>Actinomycetota</taxon>
        <taxon>Actinomycetes</taxon>
        <taxon>Streptosporangiales</taxon>
        <taxon>Thermomonosporaceae</taxon>
        <taxon>Actinomadura</taxon>
    </lineage>
</organism>
<dbReference type="FunFam" id="3.40.366.10:FF:000002">
    <property type="entry name" value="Probable polyketide synthase 2"/>
    <property type="match status" value="4"/>
</dbReference>
<dbReference type="PROSITE" id="PS52019">
    <property type="entry name" value="PKS_MFAS_DH"/>
    <property type="match status" value="4"/>
</dbReference>
<feature type="domain" description="PKS/mFAS DH" evidence="10">
    <location>
        <begin position="7124"/>
        <end position="7407"/>
    </location>
</feature>
<feature type="non-terminal residue" evidence="11">
    <location>
        <position position="1"/>
    </location>
</feature>
<dbReference type="FunFam" id="3.40.47.10:FF:000019">
    <property type="entry name" value="Polyketide synthase type I"/>
    <property type="match status" value="4"/>
</dbReference>
<dbReference type="InterPro" id="IPR011032">
    <property type="entry name" value="GroES-like_sf"/>
</dbReference>
<evidence type="ECO:0000256" key="7">
    <source>
        <dbReference type="SAM" id="MobiDB-lite"/>
    </source>
</evidence>
<feature type="active site" description="Proton acceptor; for dehydratase activity" evidence="6">
    <location>
        <position position="3005"/>
    </location>
</feature>
<dbReference type="InterPro" id="IPR014030">
    <property type="entry name" value="Ketoacyl_synth_N"/>
</dbReference>
<dbReference type="EMBL" id="VCKZ01000090">
    <property type="protein sequence ID" value="TMR39278.1"/>
    <property type="molecule type" value="Genomic_DNA"/>
</dbReference>
<keyword evidence="2" id="KW-0597">Phosphoprotein</keyword>
<dbReference type="Pfam" id="PF21089">
    <property type="entry name" value="PKS_DH_N"/>
    <property type="match status" value="4"/>
</dbReference>
<name>A0A5S4H215_9ACTN</name>
<evidence type="ECO:0000256" key="5">
    <source>
        <dbReference type="ARBA" id="ARBA00023315"/>
    </source>
</evidence>
<feature type="domain" description="Carrier" evidence="8">
    <location>
        <begin position="1976"/>
        <end position="2051"/>
    </location>
</feature>
<feature type="active site" description="Proton acceptor; for dehydratase activity" evidence="6">
    <location>
        <position position="7156"/>
    </location>
</feature>
<dbReference type="SUPFAM" id="SSF51735">
    <property type="entry name" value="NAD(P)-binding Rossmann-fold domains"/>
    <property type="match status" value="11"/>
</dbReference>
<evidence type="ECO:0000256" key="4">
    <source>
        <dbReference type="ARBA" id="ARBA00023268"/>
    </source>
</evidence>
<dbReference type="InterPro" id="IPR016036">
    <property type="entry name" value="Malonyl_transacylase_ACP-bd"/>
</dbReference>
<keyword evidence="1" id="KW-0596">Phosphopantetheine</keyword>
<dbReference type="SUPFAM" id="SSF55048">
    <property type="entry name" value="Probable ACP-binding domain of malonyl-CoA ACP transacylase"/>
    <property type="match status" value="4"/>
</dbReference>
<feature type="active site" description="Proton donor; for dehydratase activity" evidence="6">
    <location>
        <position position="1096"/>
    </location>
</feature>
<keyword evidence="3" id="KW-0808">Transferase</keyword>
<feature type="domain" description="Carrier" evidence="8">
    <location>
        <begin position="6123"/>
        <end position="6198"/>
    </location>
</feature>
<feature type="region of interest" description="N-terminal hotdog fold" evidence="6">
    <location>
        <begin position="897"/>
        <end position="1022"/>
    </location>
</feature>
<feature type="region of interest" description="C-terminal hotdog fold" evidence="6">
    <location>
        <begin position="3111"/>
        <end position="3250"/>
    </location>
</feature>
<dbReference type="GO" id="GO:0004312">
    <property type="term" value="F:fatty acid synthase activity"/>
    <property type="evidence" value="ECO:0007669"/>
    <property type="project" value="TreeGrafter"/>
</dbReference>
<feature type="compositionally biased region" description="Low complexity" evidence="7">
    <location>
        <begin position="7244"/>
        <end position="7260"/>
    </location>
</feature>
<feature type="region of interest" description="N-terminal hotdog fold" evidence="6">
    <location>
        <begin position="7124"/>
        <end position="7249"/>
    </location>
</feature>
<reference evidence="11 12" key="1">
    <citation type="submission" date="2019-05" db="EMBL/GenBank/DDBJ databases">
        <title>Draft genome sequence of Actinomadura geliboluensis A8036.</title>
        <authorList>
            <person name="Saricaoglu S."/>
            <person name="Isik K."/>
        </authorList>
    </citation>
    <scope>NUCLEOTIDE SEQUENCE [LARGE SCALE GENOMIC DNA]</scope>
    <source>
        <strain evidence="11 12">A8036</strain>
    </source>
</reference>
<dbReference type="PROSITE" id="PS00012">
    <property type="entry name" value="PHOSPHOPANTETHEINE"/>
    <property type="match status" value="4"/>
</dbReference>
<dbReference type="SUPFAM" id="SSF47336">
    <property type="entry name" value="ACP-like"/>
    <property type="match status" value="4"/>
</dbReference>
<dbReference type="FunFam" id="1.10.1200.10:FF:000007">
    <property type="entry name" value="Probable polyketide synthase pks17"/>
    <property type="match status" value="3"/>
</dbReference>
<feature type="region of interest" description="C-terminal hotdog fold" evidence="6">
    <location>
        <begin position="7268"/>
        <end position="7407"/>
    </location>
</feature>